<protein>
    <submittedName>
        <fullName evidence="1">Uncharacterized protein</fullName>
    </submittedName>
</protein>
<comment type="caution">
    <text evidence="1">The sequence shown here is derived from an EMBL/GenBank/DDBJ whole genome shotgun (WGS) entry which is preliminary data.</text>
</comment>
<evidence type="ECO:0000313" key="1">
    <source>
        <dbReference type="EMBL" id="KAK8896514.1"/>
    </source>
</evidence>
<dbReference type="EMBL" id="JAPFFF010000002">
    <property type="protein sequence ID" value="KAK8896514.1"/>
    <property type="molecule type" value="Genomic_DNA"/>
</dbReference>
<evidence type="ECO:0000313" key="2">
    <source>
        <dbReference type="Proteomes" id="UP001470230"/>
    </source>
</evidence>
<name>A0ABR2KZI2_9EUKA</name>
<organism evidence="1 2">
    <name type="scientific">Tritrichomonas musculus</name>
    <dbReference type="NCBI Taxonomy" id="1915356"/>
    <lineage>
        <taxon>Eukaryota</taxon>
        <taxon>Metamonada</taxon>
        <taxon>Parabasalia</taxon>
        <taxon>Tritrichomonadida</taxon>
        <taxon>Tritrichomonadidae</taxon>
        <taxon>Tritrichomonas</taxon>
    </lineage>
</organism>
<proteinExistence type="predicted"/>
<gene>
    <name evidence="1" type="ORF">M9Y10_014422</name>
</gene>
<sequence>MTQLLEQDDEKLQKLGEFFKMVWNNRVPAEEFRDLLKKQFTKEEIEKIILLIVKKIGENPKEISSSLTQYPIIIISEDPSIAFANINLENPSEISDARKIIEMCPPNIFNSLPINTEKSAISALNALLVVLMNENKSQIKKDVNQLSQSTYFSVLISSGRLFSPEKFKMAQDLFTKADPFDCPTVQLPITQVHLVMALFPEVLMIPFHFNDKFRTNFLIFTVFQLVILDRSSIKFVTIDSMLAYVFCSFLNFYLVRPTYAVSHFLNTFPKKHFNSKNIVKVKDIFATNKDEIHRYKARFYSQYYGSYDQIAFSEDRDNFENEDSNENSVNNETEKILHFFYNQKENHQKQVHIFNSDIIHNQLPNGLLPTYEDALKFLLSKPDQISIETLIEDALHYPAFTPEIANIFMQKLKEKDYQAAAILANQILKRIEDIRMTWIEQLVFFPIMRALYECLIDIYDEYQFEVLFFLFISFFEGCSSQGDKENLNALRIFISSFDEPFRLFLENFLVRSDELYICNCGINEEKPIKRLLNFLMKCKDTNDFDIDELIKYPYLSLAALIWGAITVHPNSIKLFSYTFPKYSILKRFLVYFSFCYKDKFGNLITTSNLIYSINTSECSFELIVRFPPSDEYEIRYAIVQHLQMISTCKIKIKNYHMVTLSWRAWIKMYSIKKFVVILLNTLIWASQDKLDETRSRNHFLAAQRILATVFTNPLKIKICMEAENKIKFNTEINRFEINDEIKIDKSEYEKSDEELKIAVLSTIEFVNSYQGSYSDGYSFASFCIPLIMCMKNDWKSEFKKVLNLSHEMLKDSDFKSLKNSFAANFLFISMSILEIQDLIHIEMFDSKFIQMNWRFGINYFFIQSEMKRLQQLGLVSIE</sequence>
<accession>A0ABR2KZI2</accession>
<dbReference type="Proteomes" id="UP001470230">
    <property type="component" value="Unassembled WGS sequence"/>
</dbReference>
<reference evidence="1 2" key="1">
    <citation type="submission" date="2024-04" db="EMBL/GenBank/DDBJ databases">
        <title>Tritrichomonas musculus Genome.</title>
        <authorList>
            <person name="Alves-Ferreira E."/>
            <person name="Grigg M."/>
            <person name="Lorenzi H."/>
            <person name="Galac M."/>
        </authorList>
    </citation>
    <scope>NUCLEOTIDE SEQUENCE [LARGE SCALE GENOMIC DNA]</scope>
    <source>
        <strain evidence="1 2">EAF2021</strain>
    </source>
</reference>
<keyword evidence="2" id="KW-1185">Reference proteome</keyword>